<evidence type="ECO:0000256" key="1">
    <source>
        <dbReference type="ARBA" id="ARBA00004342"/>
    </source>
</evidence>
<dbReference type="SMART" id="SM00176">
    <property type="entry name" value="RAN"/>
    <property type="match status" value="1"/>
</dbReference>
<keyword evidence="8" id="KW-0449">Lipoprotein</keyword>
<feature type="region of interest" description="Disordered" evidence="10">
    <location>
        <begin position="180"/>
        <end position="208"/>
    </location>
</feature>
<evidence type="ECO:0000256" key="4">
    <source>
        <dbReference type="ARBA" id="ARBA00022481"/>
    </source>
</evidence>
<keyword evidence="5" id="KW-0547">Nucleotide-binding</keyword>
<feature type="compositionally biased region" description="Polar residues" evidence="10">
    <location>
        <begin position="180"/>
        <end position="197"/>
    </location>
</feature>
<evidence type="ECO:0000256" key="9">
    <source>
        <dbReference type="ARBA" id="ARBA00023289"/>
    </source>
</evidence>
<evidence type="ECO:0000313" key="12">
    <source>
        <dbReference type="Proteomes" id="UP000688137"/>
    </source>
</evidence>
<evidence type="ECO:0000256" key="6">
    <source>
        <dbReference type="ARBA" id="ARBA00023134"/>
    </source>
</evidence>
<feature type="compositionally biased region" description="Basic and acidic residues" evidence="10">
    <location>
        <begin position="198"/>
        <end position="208"/>
    </location>
</feature>
<dbReference type="PROSITE" id="PS51421">
    <property type="entry name" value="RAS"/>
    <property type="match status" value="1"/>
</dbReference>
<evidence type="ECO:0000256" key="5">
    <source>
        <dbReference type="ARBA" id="ARBA00022741"/>
    </source>
</evidence>
<reference evidence="11" key="1">
    <citation type="submission" date="2021-01" db="EMBL/GenBank/DDBJ databases">
        <authorList>
            <consortium name="Genoscope - CEA"/>
            <person name="William W."/>
        </authorList>
    </citation>
    <scope>NUCLEOTIDE SEQUENCE</scope>
</reference>
<evidence type="ECO:0000256" key="8">
    <source>
        <dbReference type="ARBA" id="ARBA00023288"/>
    </source>
</evidence>
<dbReference type="Proteomes" id="UP000688137">
    <property type="component" value="Unassembled WGS sequence"/>
</dbReference>
<comment type="similarity">
    <text evidence="2">Belongs to the small GTPase superfamily. Rho family.</text>
</comment>
<dbReference type="NCBIfam" id="TIGR00231">
    <property type="entry name" value="small_GTP"/>
    <property type="match status" value="1"/>
</dbReference>
<keyword evidence="7" id="KW-0472">Membrane</keyword>
<dbReference type="EMBL" id="CAJJDM010000071">
    <property type="protein sequence ID" value="CAD8082756.1"/>
    <property type="molecule type" value="Genomic_DNA"/>
</dbReference>
<dbReference type="InterPro" id="IPR003578">
    <property type="entry name" value="Small_GTPase_Rho"/>
</dbReference>
<proteinExistence type="inferred from homology"/>
<evidence type="ECO:0000256" key="10">
    <source>
        <dbReference type="SAM" id="MobiDB-lite"/>
    </source>
</evidence>
<name>A0A8S1MZ95_PARPR</name>
<evidence type="ECO:0000256" key="3">
    <source>
        <dbReference type="ARBA" id="ARBA00022475"/>
    </source>
</evidence>
<dbReference type="AlphaFoldDB" id="A0A8S1MZ95"/>
<dbReference type="GO" id="GO:0005886">
    <property type="term" value="C:plasma membrane"/>
    <property type="evidence" value="ECO:0007669"/>
    <property type="project" value="UniProtKB-SubCell"/>
</dbReference>
<sequence length="208" mass="23300">MQGSQESVQIKLVVVGDGSVGKTCILLSYTTDKFPTEYVPTVFDNYTTQLTVDNQMVNLSLWDTAGQETYNRLRTLSYGSADIFLIVFSVADSSSFDNVLTKWYPELNQDELQKVPKIIVGNKIDMRDESNSKHIKKASAEQVLANQNLQYYECSALTQEGLKVVFDEAVKKALQAKSMNKPVTKTASQNKEINNGNQKKDEPCCSIY</sequence>
<dbReference type="PROSITE" id="PS51420">
    <property type="entry name" value="RHO"/>
    <property type="match status" value="1"/>
</dbReference>
<dbReference type="Pfam" id="PF00071">
    <property type="entry name" value="Ras"/>
    <property type="match status" value="1"/>
</dbReference>
<dbReference type="PANTHER" id="PTHR24072">
    <property type="entry name" value="RHO FAMILY GTPASE"/>
    <property type="match status" value="1"/>
</dbReference>
<dbReference type="FunFam" id="3.40.50.300:FF:000983">
    <property type="entry name" value="Rho family GTPase"/>
    <property type="match status" value="1"/>
</dbReference>
<dbReference type="CDD" id="cd00157">
    <property type="entry name" value="Rho"/>
    <property type="match status" value="1"/>
</dbReference>
<keyword evidence="9" id="KW-0636">Prenylation</keyword>
<dbReference type="InterPro" id="IPR005225">
    <property type="entry name" value="Small_GTP-bd"/>
</dbReference>
<dbReference type="SMART" id="SM00175">
    <property type="entry name" value="RAB"/>
    <property type="match status" value="1"/>
</dbReference>
<dbReference type="SMART" id="SM00173">
    <property type="entry name" value="RAS"/>
    <property type="match status" value="1"/>
</dbReference>
<accession>A0A8S1MZ95</accession>
<dbReference type="OMA" id="DNVASKW"/>
<keyword evidence="3" id="KW-1003">Cell membrane</keyword>
<protein>
    <submittedName>
        <fullName evidence="11">Uncharacterized protein</fullName>
    </submittedName>
</protein>
<dbReference type="InterPro" id="IPR001806">
    <property type="entry name" value="Small_GTPase"/>
</dbReference>
<dbReference type="PROSITE" id="PS51419">
    <property type="entry name" value="RAB"/>
    <property type="match status" value="1"/>
</dbReference>
<dbReference type="SMART" id="SM00174">
    <property type="entry name" value="RHO"/>
    <property type="match status" value="1"/>
</dbReference>
<comment type="subcellular location">
    <subcellularLocation>
        <location evidence="1">Cell membrane</location>
        <topology evidence="1">Lipid-anchor</topology>
        <orientation evidence="1">Cytoplasmic side</orientation>
    </subcellularLocation>
</comment>
<evidence type="ECO:0000313" key="11">
    <source>
        <dbReference type="EMBL" id="CAD8082756.1"/>
    </source>
</evidence>
<dbReference type="GO" id="GO:0003924">
    <property type="term" value="F:GTPase activity"/>
    <property type="evidence" value="ECO:0007669"/>
    <property type="project" value="InterPro"/>
</dbReference>
<organism evidence="11 12">
    <name type="scientific">Paramecium primaurelia</name>
    <dbReference type="NCBI Taxonomy" id="5886"/>
    <lineage>
        <taxon>Eukaryota</taxon>
        <taxon>Sar</taxon>
        <taxon>Alveolata</taxon>
        <taxon>Ciliophora</taxon>
        <taxon>Intramacronucleata</taxon>
        <taxon>Oligohymenophorea</taxon>
        <taxon>Peniculida</taxon>
        <taxon>Parameciidae</taxon>
        <taxon>Paramecium</taxon>
    </lineage>
</organism>
<keyword evidence="4" id="KW-0488">Methylation</keyword>
<dbReference type="GO" id="GO:0007264">
    <property type="term" value="P:small GTPase-mediated signal transduction"/>
    <property type="evidence" value="ECO:0007669"/>
    <property type="project" value="InterPro"/>
</dbReference>
<comment type="caution">
    <text evidence="11">The sequence shown here is derived from an EMBL/GenBank/DDBJ whole genome shotgun (WGS) entry which is preliminary data.</text>
</comment>
<keyword evidence="6" id="KW-0342">GTP-binding</keyword>
<evidence type="ECO:0000256" key="2">
    <source>
        <dbReference type="ARBA" id="ARBA00010142"/>
    </source>
</evidence>
<evidence type="ECO:0000256" key="7">
    <source>
        <dbReference type="ARBA" id="ARBA00023136"/>
    </source>
</evidence>
<dbReference type="GO" id="GO:0005525">
    <property type="term" value="F:GTP binding"/>
    <property type="evidence" value="ECO:0007669"/>
    <property type="project" value="UniProtKB-KW"/>
</dbReference>
<gene>
    <name evidence="11" type="ORF">PPRIM_AZ9-3.1.T0680144</name>
</gene>
<keyword evidence="12" id="KW-1185">Reference proteome</keyword>